<dbReference type="SUPFAM" id="SSF53098">
    <property type="entry name" value="Ribonuclease H-like"/>
    <property type="match status" value="1"/>
</dbReference>
<evidence type="ECO:0000256" key="5">
    <source>
        <dbReference type="ARBA" id="ARBA00022839"/>
    </source>
</evidence>
<dbReference type="PANTHER" id="PTHR12801:SF115">
    <property type="entry name" value="FI18136P1-RELATED"/>
    <property type="match status" value="1"/>
</dbReference>
<dbReference type="GO" id="GO:0005634">
    <property type="term" value="C:nucleus"/>
    <property type="evidence" value="ECO:0007669"/>
    <property type="project" value="UniProtKB-SubCell"/>
</dbReference>
<dbReference type="PANTHER" id="PTHR12801">
    <property type="entry name" value="RNA EXONUCLEASE REXO1 / RECO3 FAMILY MEMBER-RELATED"/>
    <property type="match status" value="1"/>
</dbReference>
<dbReference type="InterPro" id="IPR013520">
    <property type="entry name" value="Ribonucl_H"/>
</dbReference>
<proteinExistence type="inferred from homology"/>
<comment type="similarity">
    <text evidence="2">Belongs to the REXO1/REXO3 family.</text>
</comment>
<dbReference type="InterPro" id="IPR047021">
    <property type="entry name" value="REXO1/3/4-like"/>
</dbReference>
<evidence type="ECO:0000313" key="9">
    <source>
        <dbReference type="Proteomes" id="UP000238350"/>
    </source>
</evidence>
<dbReference type="GO" id="GO:0003676">
    <property type="term" value="F:nucleic acid binding"/>
    <property type="evidence" value="ECO:0007669"/>
    <property type="project" value="InterPro"/>
</dbReference>
<evidence type="ECO:0000259" key="7">
    <source>
        <dbReference type="SMART" id="SM00479"/>
    </source>
</evidence>
<evidence type="ECO:0000256" key="3">
    <source>
        <dbReference type="ARBA" id="ARBA00022722"/>
    </source>
</evidence>
<keyword evidence="9" id="KW-1185">Reference proteome</keyword>
<feature type="domain" description="Exonuclease" evidence="7">
    <location>
        <begin position="273"/>
        <end position="436"/>
    </location>
</feature>
<dbReference type="OrthoDB" id="3996471at2759"/>
<keyword evidence="4" id="KW-0378">Hydrolase</keyword>
<dbReference type="GO" id="GO:0004527">
    <property type="term" value="F:exonuclease activity"/>
    <property type="evidence" value="ECO:0007669"/>
    <property type="project" value="UniProtKB-KW"/>
</dbReference>
<dbReference type="SMART" id="SM00479">
    <property type="entry name" value="EXOIII"/>
    <property type="match status" value="1"/>
</dbReference>
<dbReference type="Proteomes" id="UP000238350">
    <property type="component" value="Unassembled WGS sequence"/>
</dbReference>
<sequence>MFQSQTRLFKGIECPSIKQKKKCELPHCIFSHPRAAAATAVKRVKETPAKAAPPPKRKVVFSPVMLDHPPAQHQLRLRYLSVIRDKLEEVKCNDPEAKAMELEKQTAERSTAGTYANNIRTLVREILRGEHNEGAEEAREKQAAKSTRLKYREELAKLIIPESKLSKRYIIEIPSGEVEEDNKPVKCDRCGAMFYPTEEAPVECHFHLLRRNYNLEKKKLEDVFPCCGQVLGESNGCELRNTHVFKLSAPSELHKAIPFRTVPDTPASSKWLFGVAIDCEMAYTSKGMELIRVTALDWDSGDVVLDRTVFPSGRVLDLNTRFSGVSDLNEGTTLNSVHYPTLDFESALTALFEYVGPHTIIIGHGLENDLQTLRLVHNLVVDTAMLYPRHATRTHSLKQLAWTYLSRNIQSGEHDSYEDAGAAMDIVKADIRSRLKL</sequence>
<dbReference type="GeneID" id="36514440"/>
<dbReference type="RefSeq" id="XP_024663017.1">
    <property type="nucleotide sequence ID" value="XM_024807249.1"/>
</dbReference>
<dbReference type="InterPro" id="IPR036397">
    <property type="entry name" value="RNaseH_sf"/>
</dbReference>
<reference evidence="8 9" key="1">
    <citation type="submission" date="2017-04" db="EMBL/GenBank/DDBJ databases">
        <title>Genome sequencing of [Candida] sorbophila.</title>
        <authorList>
            <person name="Ahn J.O."/>
        </authorList>
    </citation>
    <scope>NUCLEOTIDE SEQUENCE [LARGE SCALE GENOMIC DNA]</scope>
    <source>
        <strain evidence="8 9">DS02</strain>
    </source>
</reference>
<evidence type="ECO:0000256" key="4">
    <source>
        <dbReference type="ARBA" id="ARBA00022801"/>
    </source>
</evidence>
<dbReference type="CDD" id="cd06145">
    <property type="entry name" value="REX1_like"/>
    <property type="match status" value="1"/>
</dbReference>
<dbReference type="EMBL" id="NDIQ01000001">
    <property type="protein sequence ID" value="PRT53071.1"/>
    <property type="molecule type" value="Genomic_DNA"/>
</dbReference>
<comment type="caution">
    <text evidence="8">The sequence shown here is derived from an EMBL/GenBank/DDBJ whole genome shotgun (WGS) entry which is preliminary data.</text>
</comment>
<keyword evidence="5 8" id="KW-0269">Exonuclease</keyword>
<name>A0A2T0FDL8_9ASCO</name>
<dbReference type="AlphaFoldDB" id="A0A2T0FDL8"/>
<dbReference type="Gene3D" id="3.30.420.10">
    <property type="entry name" value="Ribonuclease H-like superfamily/Ribonuclease H"/>
    <property type="match status" value="1"/>
</dbReference>
<dbReference type="InterPro" id="IPR012337">
    <property type="entry name" value="RNaseH-like_sf"/>
</dbReference>
<organism evidence="8 9">
    <name type="scientific">Wickerhamiella sorbophila</name>
    <dbReference type="NCBI Taxonomy" id="45607"/>
    <lineage>
        <taxon>Eukaryota</taxon>
        <taxon>Fungi</taxon>
        <taxon>Dikarya</taxon>
        <taxon>Ascomycota</taxon>
        <taxon>Saccharomycotina</taxon>
        <taxon>Dipodascomycetes</taxon>
        <taxon>Dipodascales</taxon>
        <taxon>Trichomonascaceae</taxon>
        <taxon>Wickerhamiella</taxon>
    </lineage>
</organism>
<accession>A0A2T0FDL8</accession>
<protein>
    <submittedName>
        <fullName evidence="8">RNA exonuclease 3</fullName>
    </submittedName>
</protein>
<comment type="subcellular location">
    <subcellularLocation>
        <location evidence="1">Nucleus</location>
    </subcellularLocation>
</comment>
<evidence type="ECO:0000313" key="8">
    <source>
        <dbReference type="EMBL" id="PRT53071.1"/>
    </source>
</evidence>
<evidence type="ECO:0000256" key="6">
    <source>
        <dbReference type="ARBA" id="ARBA00023242"/>
    </source>
</evidence>
<keyword evidence="3" id="KW-0540">Nuclease</keyword>
<dbReference type="STRING" id="45607.A0A2T0FDL8"/>
<gene>
    <name evidence="8" type="ORF">B9G98_00691</name>
</gene>
<evidence type="ECO:0000256" key="2">
    <source>
        <dbReference type="ARBA" id="ARBA00006357"/>
    </source>
</evidence>
<dbReference type="InterPro" id="IPR034922">
    <property type="entry name" value="REX1-like_exo"/>
</dbReference>
<evidence type="ECO:0000256" key="1">
    <source>
        <dbReference type="ARBA" id="ARBA00004123"/>
    </source>
</evidence>
<keyword evidence="6" id="KW-0539">Nucleus</keyword>